<comment type="caution">
    <text evidence="9">The sequence shown here is derived from an EMBL/GenBank/DDBJ whole genome shotgun (WGS) entry which is preliminary data.</text>
</comment>
<name>A0A8H4A657_GIGMA</name>
<evidence type="ECO:0000256" key="3">
    <source>
        <dbReference type="ARBA" id="ARBA00022638"/>
    </source>
</evidence>
<keyword evidence="10" id="KW-1185">Reference proteome</keyword>
<gene>
    <name evidence="9" type="ORF">F8M41_006318</name>
</gene>
<evidence type="ECO:0000256" key="1">
    <source>
        <dbReference type="ARBA" id="ARBA00000632"/>
    </source>
</evidence>
<dbReference type="InterPro" id="IPR002196">
    <property type="entry name" value="Glyco_hydro_24"/>
</dbReference>
<dbReference type="PANTHER" id="PTHR38107:SF3">
    <property type="entry name" value="LYSOZYME RRRD-RELATED"/>
    <property type="match status" value="1"/>
</dbReference>
<keyword evidence="2" id="KW-0929">Antimicrobial</keyword>
<dbReference type="GO" id="GO:0042742">
    <property type="term" value="P:defense response to bacterium"/>
    <property type="evidence" value="ECO:0007669"/>
    <property type="project" value="UniProtKB-KW"/>
</dbReference>
<organism evidence="9 10">
    <name type="scientific">Gigaspora margarita</name>
    <dbReference type="NCBI Taxonomy" id="4874"/>
    <lineage>
        <taxon>Eukaryota</taxon>
        <taxon>Fungi</taxon>
        <taxon>Fungi incertae sedis</taxon>
        <taxon>Mucoromycota</taxon>
        <taxon>Glomeromycotina</taxon>
        <taxon>Glomeromycetes</taxon>
        <taxon>Diversisporales</taxon>
        <taxon>Gigasporaceae</taxon>
        <taxon>Gigaspora</taxon>
    </lineage>
</organism>
<dbReference type="SUPFAM" id="SSF53955">
    <property type="entry name" value="Lysozyme-like"/>
    <property type="match status" value="1"/>
</dbReference>
<keyword evidence="8" id="KW-0732">Signal</keyword>
<evidence type="ECO:0000256" key="5">
    <source>
        <dbReference type="ARBA" id="ARBA00023200"/>
    </source>
</evidence>
<comment type="catalytic activity">
    <reaction evidence="1">
        <text>Hydrolysis of (1-&gt;4)-beta-linkages between N-acetylmuramic acid and N-acetyl-D-glucosamine residues in a peptidoglycan and between N-acetyl-D-glucosamine residues in chitodextrins.</text>
        <dbReference type="EC" id="3.2.1.17"/>
    </reaction>
</comment>
<dbReference type="Proteomes" id="UP000439903">
    <property type="component" value="Unassembled WGS sequence"/>
</dbReference>
<keyword evidence="6" id="KW-0326">Glycosidase</keyword>
<reference evidence="9 10" key="1">
    <citation type="journal article" date="2019" name="Environ. Microbiol.">
        <title>At the nexus of three kingdoms: the genome of the mycorrhizal fungus Gigaspora margarita provides insights into plant, endobacterial and fungal interactions.</title>
        <authorList>
            <person name="Venice F."/>
            <person name="Ghignone S."/>
            <person name="Salvioli di Fossalunga A."/>
            <person name="Amselem J."/>
            <person name="Novero M."/>
            <person name="Xianan X."/>
            <person name="Sedzielewska Toro K."/>
            <person name="Morin E."/>
            <person name="Lipzen A."/>
            <person name="Grigoriev I.V."/>
            <person name="Henrissat B."/>
            <person name="Martin F.M."/>
            <person name="Bonfante P."/>
        </authorList>
    </citation>
    <scope>NUCLEOTIDE SEQUENCE [LARGE SCALE GENOMIC DNA]</scope>
    <source>
        <strain evidence="9 10">BEG34</strain>
    </source>
</reference>
<dbReference type="Gene3D" id="1.10.530.40">
    <property type="match status" value="1"/>
</dbReference>
<accession>A0A8H4A657</accession>
<keyword evidence="5" id="KW-1035">Host cytoplasm</keyword>
<dbReference type="InterPro" id="IPR034690">
    <property type="entry name" value="Endolysin_T4_type"/>
</dbReference>
<proteinExistence type="inferred from homology"/>
<dbReference type="GO" id="GO:0016998">
    <property type="term" value="P:cell wall macromolecule catabolic process"/>
    <property type="evidence" value="ECO:0007669"/>
    <property type="project" value="InterPro"/>
</dbReference>
<dbReference type="InterPro" id="IPR023346">
    <property type="entry name" value="Lysozyme-like_dom_sf"/>
</dbReference>
<evidence type="ECO:0000256" key="2">
    <source>
        <dbReference type="ARBA" id="ARBA00022529"/>
    </source>
</evidence>
<protein>
    <submittedName>
        <fullName evidence="9">Glycoside hydrolase family 24 protein</fullName>
    </submittedName>
</protein>
<dbReference type="OrthoDB" id="5358886at2759"/>
<dbReference type="CDD" id="cd00737">
    <property type="entry name" value="lyz_endolysin_autolysin"/>
    <property type="match status" value="1"/>
</dbReference>
<evidence type="ECO:0000313" key="10">
    <source>
        <dbReference type="Proteomes" id="UP000439903"/>
    </source>
</evidence>
<dbReference type="GO" id="GO:0031640">
    <property type="term" value="P:killing of cells of another organism"/>
    <property type="evidence" value="ECO:0007669"/>
    <property type="project" value="UniProtKB-KW"/>
</dbReference>
<keyword evidence="4 9" id="KW-0378">Hydrolase</keyword>
<dbReference type="PANTHER" id="PTHR38107">
    <property type="match status" value="1"/>
</dbReference>
<evidence type="ECO:0000256" key="4">
    <source>
        <dbReference type="ARBA" id="ARBA00022801"/>
    </source>
</evidence>
<evidence type="ECO:0000256" key="8">
    <source>
        <dbReference type="SAM" id="SignalP"/>
    </source>
</evidence>
<evidence type="ECO:0000256" key="6">
    <source>
        <dbReference type="ARBA" id="ARBA00023295"/>
    </source>
</evidence>
<feature type="signal peptide" evidence="8">
    <location>
        <begin position="1"/>
        <end position="23"/>
    </location>
</feature>
<dbReference type="GO" id="GO:0003796">
    <property type="term" value="F:lysozyme activity"/>
    <property type="evidence" value="ECO:0007669"/>
    <property type="project" value="UniProtKB-EC"/>
</dbReference>
<evidence type="ECO:0000313" key="9">
    <source>
        <dbReference type="EMBL" id="KAF0425606.1"/>
    </source>
</evidence>
<dbReference type="InterPro" id="IPR023347">
    <property type="entry name" value="Lysozyme_dom_sf"/>
</dbReference>
<feature type="region of interest" description="Disordered" evidence="7">
    <location>
        <begin position="94"/>
        <end position="116"/>
    </location>
</feature>
<dbReference type="HAMAP" id="MF_04110">
    <property type="entry name" value="ENDOLYSIN_T4"/>
    <property type="match status" value="1"/>
</dbReference>
<keyword evidence="3" id="KW-0081">Bacteriolytic enzyme</keyword>
<dbReference type="AlphaFoldDB" id="A0A8H4A657"/>
<evidence type="ECO:0000256" key="7">
    <source>
        <dbReference type="SAM" id="MobiDB-lite"/>
    </source>
</evidence>
<feature type="compositionally biased region" description="Pro residues" evidence="7">
    <location>
        <begin position="99"/>
        <end position="110"/>
    </location>
</feature>
<dbReference type="InterPro" id="IPR033907">
    <property type="entry name" value="Endolysin_autolysin"/>
</dbReference>
<dbReference type="Pfam" id="PF00959">
    <property type="entry name" value="Phage_lysozyme"/>
    <property type="match status" value="1"/>
</dbReference>
<feature type="chain" id="PRO_5034369199" evidence="8">
    <location>
        <begin position="24"/>
        <end position="267"/>
    </location>
</feature>
<dbReference type="InterPro" id="IPR051018">
    <property type="entry name" value="Bacteriophage_GH24"/>
</dbReference>
<dbReference type="GO" id="GO:0009253">
    <property type="term" value="P:peptidoglycan catabolic process"/>
    <property type="evidence" value="ECO:0007669"/>
    <property type="project" value="InterPro"/>
</dbReference>
<dbReference type="EMBL" id="WTPW01001620">
    <property type="protein sequence ID" value="KAF0425606.1"/>
    <property type="molecule type" value="Genomic_DNA"/>
</dbReference>
<sequence length="267" mass="28707">MLAPKILFVAIVIIATFIINAEAKLFRTNDDLKIREQPSLNAKVLRVAPKGSNVDIVCQTTGDPVDGKNIWDKLADGSFCFDAFVDGAVGLSRCDSPPSSNPPPTNPPPALANNGKINDEGLNLVKGFEGFNTDFKGDMPGGGHRTIGFGHNCDADTNKCKDIHPPITRAQGEVILRNDIIPKENCVKKLTTANIDSNKFSALVSFAFNLGCGAYEKSSLRQKLNAGDIKGAANEFALFNKVGQTPVKGLTRRRKAERDLFCKSGGC</sequence>